<keyword evidence="8 13" id="KW-0472">Membrane</keyword>
<dbReference type="GO" id="GO:0097228">
    <property type="term" value="C:sperm principal piece"/>
    <property type="evidence" value="ECO:0007669"/>
    <property type="project" value="TreeGrafter"/>
</dbReference>
<evidence type="ECO:0000259" key="18">
    <source>
        <dbReference type="Pfam" id="PF22850"/>
    </source>
</evidence>
<feature type="domain" description="CATSPERE first N-terminal" evidence="14">
    <location>
        <begin position="19"/>
        <end position="100"/>
    </location>
</feature>
<evidence type="ECO:0000256" key="11">
    <source>
        <dbReference type="ARBA" id="ARBA00023273"/>
    </source>
</evidence>
<evidence type="ECO:0000256" key="7">
    <source>
        <dbReference type="ARBA" id="ARBA00023069"/>
    </source>
</evidence>
<dbReference type="OrthoDB" id="5968869at2759"/>
<evidence type="ECO:0000256" key="9">
    <source>
        <dbReference type="ARBA" id="ARBA00023157"/>
    </source>
</evidence>
<keyword evidence="6 13" id="KW-1133">Transmembrane helix</keyword>
<dbReference type="EMBL" id="JAAMOB010000013">
    <property type="protein sequence ID" value="KAF4105663.1"/>
    <property type="molecule type" value="Genomic_DNA"/>
</dbReference>
<dbReference type="PANTHER" id="PTHR33722">
    <property type="entry name" value="CATION CHANNEL SPERM-ASSOCIATED PROTEIN SUBUNIT DELTA-RELATED"/>
    <property type="match status" value="1"/>
</dbReference>
<keyword evidence="5" id="KW-0282">Flagellum</keyword>
<evidence type="ECO:0000259" key="14">
    <source>
        <dbReference type="Pfam" id="PF22841"/>
    </source>
</evidence>
<comment type="subcellular location">
    <subcellularLocation>
        <location evidence="12">Cell projection</location>
        <location evidence="12">Cilium</location>
        <location evidence="12">Flagellum membrane</location>
        <topology evidence="12">Single-pass type I membrane protein</topology>
    </subcellularLocation>
</comment>
<dbReference type="InterPro" id="IPR053817">
    <property type="entry name" value="CATSPERE_NTD2"/>
</dbReference>
<keyword evidence="20" id="KW-1185">Reference proteome</keyword>
<feature type="domain" description="CATSPERE beta-propeller" evidence="16">
    <location>
        <begin position="240"/>
        <end position="573"/>
    </location>
</feature>
<dbReference type="GO" id="GO:0030317">
    <property type="term" value="P:flagellated sperm motility"/>
    <property type="evidence" value="ECO:0007669"/>
    <property type="project" value="TreeGrafter"/>
</dbReference>
<dbReference type="Pfam" id="PF22849">
    <property type="entry name" value="CATSPERE_Ig-like"/>
    <property type="match status" value="1"/>
</dbReference>
<evidence type="ECO:0000259" key="15">
    <source>
        <dbReference type="Pfam" id="PF22843"/>
    </source>
</evidence>
<evidence type="ECO:0000256" key="2">
    <source>
        <dbReference type="ARBA" id="ARBA00022475"/>
    </source>
</evidence>
<evidence type="ECO:0008006" key="21">
    <source>
        <dbReference type="Google" id="ProtNLM"/>
    </source>
</evidence>
<evidence type="ECO:0000256" key="6">
    <source>
        <dbReference type="ARBA" id="ARBA00022989"/>
    </source>
</evidence>
<dbReference type="Pfam" id="PF22841">
    <property type="entry name" value="CATSPERE_NTD1"/>
    <property type="match status" value="1"/>
</dbReference>
<evidence type="ECO:0000256" key="4">
    <source>
        <dbReference type="ARBA" id="ARBA00022729"/>
    </source>
</evidence>
<dbReference type="Pfam" id="PF22844">
    <property type="entry name" value="Beta-prop_CATSPERE"/>
    <property type="match status" value="1"/>
</dbReference>
<dbReference type="InterPro" id="IPR053818">
    <property type="entry name" value="CATSPERE_NTD1"/>
</dbReference>
<reference evidence="19 20" key="1">
    <citation type="submission" date="2020-04" db="EMBL/GenBank/DDBJ databases">
        <title>Chromosome-level genome assembly of a cyprinid fish Onychostoma macrolepis by integration of Nanopore Sequencing, Bionano and Hi-C technology.</title>
        <authorList>
            <person name="Wang D."/>
        </authorList>
    </citation>
    <scope>NUCLEOTIDE SEQUENCE [LARGE SCALE GENOMIC DNA]</scope>
    <source>
        <strain evidence="19">SWU-2019</strain>
        <tissue evidence="19">Muscle</tissue>
    </source>
</reference>
<dbReference type="GO" id="GO:0048240">
    <property type="term" value="P:sperm capacitation"/>
    <property type="evidence" value="ECO:0007669"/>
    <property type="project" value="TreeGrafter"/>
</dbReference>
<dbReference type="Proteomes" id="UP000579812">
    <property type="component" value="Unassembled WGS sequence"/>
</dbReference>
<evidence type="ECO:0000256" key="13">
    <source>
        <dbReference type="SAM" id="Phobius"/>
    </source>
</evidence>
<dbReference type="InterPro" id="IPR028751">
    <property type="entry name" value="CATSPERD/E"/>
</dbReference>
<evidence type="ECO:0000256" key="12">
    <source>
        <dbReference type="ARBA" id="ARBA00037793"/>
    </source>
</evidence>
<feature type="transmembrane region" description="Helical" evidence="13">
    <location>
        <begin position="7"/>
        <end position="25"/>
    </location>
</feature>
<feature type="domain" description="CATSPERE second N-terminal" evidence="15">
    <location>
        <begin position="109"/>
        <end position="191"/>
    </location>
</feature>
<evidence type="ECO:0000313" key="20">
    <source>
        <dbReference type="Proteomes" id="UP000579812"/>
    </source>
</evidence>
<evidence type="ECO:0000256" key="5">
    <source>
        <dbReference type="ARBA" id="ARBA00022846"/>
    </source>
</evidence>
<keyword evidence="11" id="KW-0966">Cell projection</keyword>
<evidence type="ECO:0000256" key="8">
    <source>
        <dbReference type="ARBA" id="ARBA00023136"/>
    </source>
</evidence>
<dbReference type="InterPro" id="IPR053815">
    <property type="entry name" value="CATSPERE_Ig-like"/>
</dbReference>
<evidence type="ECO:0000259" key="16">
    <source>
        <dbReference type="Pfam" id="PF22844"/>
    </source>
</evidence>
<name>A0A7J6CGC4_9TELE</name>
<proteinExistence type="inferred from homology"/>
<dbReference type="InterPro" id="IPR053814">
    <property type="entry name" value="CATSPERD/E_C"/>
</dbReference>
<comment type="similarity">
    <text evidence="1">Belongs to the CATSPERD family.</text>
</comment>
<dbReference type="Pfam" id="PF22850">
    <property type="entry name" value="CATSPERD-E_C"/>
    <property type="match status" value="1"/>
</dbReference>
<evidence type="ECO:0000256" key="1">
    <source>
        <dbReference type="ARBA" id="ARBA00010246"/>
    </source>
</evidence>
<accession>A0A7J6CGC4</accession>
<dbReference type="PANTHER" id="PTHR33722:SF3">
    <property type="entry name" value="CATION CHANNEL SPERM-ASSOCIATED AUXILIARY SUBUNIT EPSILON"/>
    <property type="match status" value="1"/>
</dbReference>
<evidence type="ECO:0000259" key="17">
    <source>
        <dbReference type="Pfam" id="PF22849"/>
    </source>
</evidence>
<comment type="caution">
    <text evidence="19">The sequence shown here is derived from an EMBL/GenBank/DDBJ whole genome shotgun (WGS) entry which is preliminary data.</text>
</comment>
<evidence type="ECO:0000313" key="19">
    <source>
        <dbReference type="EMBL" id="KAF4105663.1"/>
    </source>
</evidence>
<feature type="domain" description="CATSPERD/E C-terminal" evidence="18">
    <location>
        <begin position="736"/>
        <end position="921"/>
    </location>
</feature>
<keyword evidence="2" id="KW-1003">Cell membrane</keyword>
<dbReference type="InterPro" id="IPR053816">
    <property type="entry name" value="CATSPERE_beta-prop"/>
</dbReference>
<dbReference type="AlphaFoldDB" id="A0A7J6CGC4"/>
<evidence type="ECO:0000256" key="3">
    <source>
        <dbReference type="ARBA" id="ARBA00022692"/>
    </source>
</evidence>
<feature type="transmembrane region" description="Helical" evidence="13">
    <location>
        <begin position="906"/>
        <end position="929"/>
    </location>
</feature>
<dbReference type="Pfam" id="PF22843">
    <property type="entry name" value="CATSPERE_NTD2"/>
    <property type="match status" value="1"/>
</dbReference>
<organism evidence="19 20">
    <name type="scientific">Onychostoma macrolepis</name>
    <dbReference type="NCBI Taxonomy" id="369639"/>
    <lineage>
        <taxon>Eukaryota</taxon>
        <taxon>Metazoa</taxon>
        <taxon>Chordata</taxon>
        <taxon>Craniata</taxon>
        <taxon>Vertebrata</taxon>
        <taxon>Euteleostomi</taxon>
        <taxon>Actinopterygii</taxon>
        <taxon>Neopterygii</taxon>
        <taxon>Teleostei</taxon>
        <taxon>Ostariophysi</taxon>
        <taxon>Cypriniformes</taxon>
        <taxon>Cyprinidae</taxon>
        <taxon>Acrossocheilinae</taxon>
        <taxon>Onychostoma</taxon>
    </lineage>
</organism>
<protein>
    <recommendedName>
        <fullName evidence="21">Cation channel sperm-associated protein subunit epsilon</fullName>
    </recommendedName>
</protein>
<gene>
    <name evidence="19" type="ORF">G5714_013325</name>
</gene>
<keyword evidence="4" id="KW-0732">Signal</keyword>
<sequence length="942" mass="108995">MLGFGVVFTYILFLYFQTVVGIWRYKQILEDKELFIVDSTIFLEYEGSSFLEWQYPDGCDVNDKRSPHAVMWCKSPGFQAVKPLISDVSTEKEEERHLYISDSFFRLAWYAVIPLLRNSPEHDPQTVRIWIIDPDRADEAVIKNTAMIPSVYFRYLTKSLFIGGEFAVIELSSFPQTSWSYFTNMGVWEARILGVHEYHHFHMTSQSVSFLGNSVASSQHVFYRTSSEKAHGDEKVSLRLPTGSRMSIVWGACTPHRALLLSDKGTFITKNAFLTYEEIKVDPGELLMPTEGYYLVFDAVLLENGLIFRIGDALFWRDNEEGILRRNPMKLLGEGVKGLSFRTQCADYYPLLGFELATVLAWTDHELYKGGKALDWKTNSNYMSNVLSLPKTTTILTAAFGSQPACLGALVMYTDSVQLSLLTSCETEGIWRTRNILSTNVLQGPFQMLFVSAALETLLVWNKDSMLYSFHNDSEWRYLQIMDSSNLSQEASGSHIHHVVMDHSRNMLVKMENNVLFFCKFGMNKLFRLPTWNDPGRSVVLYLNQKGQIIMLTMLDGGLHVQKYPLQMEIRSAMRGEVHSCPFIGFTHNMNRPVYYIDKEEAIEFWAQIVYHEGKNINVMLSRNKDHVLQITERTHFESVRHLDTTNKTFTIYQDADYRDMTNNSDLIIKNSRNSSDIVTMELLPTQIDNSCNLPKNQISHFFVGCPLNRHIRVIKPQRIPCKMHVFDSYTIPGFVLSNSSKDLTVLYDWKSFGCVLRIHYKDEFRPDIDLYDGETFVHSVDANFIVWENFNREDYYFNATMHQVGCLHEAQTWKSMLVDEKRPEEAWGPHNYKSCFVDNSEKLGNLDQPYEIMNRSSMNYLTFSQENSAIYVFSVKIVDPNYSFCDLRAVFAVQTYGIPELDQLFPLYVLLFQSIITLIILCISFYRYTSIFRDMLQKKCV</sequence>
<feature type="domain" description="CATSPERE Ig-like" evidence="17">
    <location>
        <begin position="586"/>
        <end position="696"/>
    </location>
</feature>
<keyword evidence="9" id="KW-1015">Disulfide bond</keyword>
<keyword evidence="10" id="KW-0325">Glycoprotein</keyword>
<evidence type="ECO:0000256" key="10">
    <source>
        <dbReference type="ARBA" id="ARBA00023180"/>
    </source>
</evidence>
<keyword evidence="3 13" id="KW-0812">Transmembrane</keyword>
<dbReference type="GO" id="GO:0036128">
    <property type="term" value="C:CatSper complex"/>
    <property type="evidence" value="ECO:0007669"/>
    <property type="project" value="InterPro"/>
</dbReference>
<keyword evidence="7" id="KW-0969">Cilium</keyword>